<evidence type="ECO:0000256" key="3">
    <source>
        <dbReference type="ARBA" id="ARBA00023157"/>
    </source>
</evidence>
<keyword evidence="8" id="KW-1185">Reference proteome</keyword>
<sequence length="494" mass="56036">MNDKLLKKGICKKYCGTLLLFWSVMICAVNMPTDLAAQKINNSTKQATLSIILSFLNHKDSAILTINKWGLNQEKLDTKIVSKINAGRINFLFPLEHASLINISLPNNGFINNNAKNSLDNTEFIICPGDKVQLVYNEGTIVFTGKNSATYNCQYQLASFEQKLWAKHNKPQVLERIDLKAEFNFRDSVLFKELEFLKPYQDKIPKIILARIRSDLFYSTEGYKYSILNLKRKKASDIGYDFNNGSKIGVNVYSSIYSSIIPPYVVEKFKNEYGLMQKKDFKLGQCFNYVNSQYSGDLKEQILTYLLLKNINSDSLTTYRNIALNTFKNDSLKNILFNQTDARVEGNPAYNFTLPGEDDKSHSLSDYKGKIVVLDFWFTGCGACTQLKPKLEMIEHEVRNSNVVFINISIDKDRDKWLNSIKSEDYTVGNSVKLYTGGLREANPVIKYYGVKGYPTIVLIGADGALLRNVVDPRLDNGKDMLALIKGQINKTAN</sequence>
<protein>
    <submittedName>
        <fullName evidence="7">Thiol-disulfide isomerase or thioredoxin</fullName>
    </submittedName>
</protein>
<evidence type="ECO:0000256" key="4">
    <source>
        <dbReference type="ARBA" id="ARBA00023284"/>
    </source>
</evidence>
<evidence type="ECO:0000259" key="6">
    <source>
        <dbReference type="PROSITE" id="PS51352"/>
    </source>
</evidence>
<dbReference type="InterPro" id="IPR017937">
    <property type="entry name" value="Thioredoxin_CS"/>
</dbReference>
<evidence type="ECO:0000256" key="2">
    <source>
        <dbReference type="ARBA" id="ARBA00022748"/>
    </source>
</evidence>
<dbReference type="InterPro" id="IPR050553">
    <property type="entry name" value="Thioredoxin_ResA/DsbE_sf"/>
</dbReference>
<evidence type="ECO:0000256" key="1">
    <source>
        <dbReference type="ARBA" id="ARBA00004196"/>
    </source>
</evidence>
<evidence type="ECO:0000313" key="7">
    <source>
        <dbReference type="EMBL" id="SDE87571.1"/>
    </source>
</evidence>
<dbReference type="SUPFAM" id="SSF52833">
    <property type="entry name" value="Thioredoxin-like"/>
    <property type="match status" value="1"/>
</dbReference>
<dbReference type="GO" id="GO:0017004">
    <property type="term" value="P:cytochrome complex assembly"/>
    <property type="evidence" value="ECO:0007669"/>
    <property type="project" value="UniProtKB-KW"/>
</dbReference>
<comment type="subcellular location">
    <subcellularLocation>
        <location evidence="1">Cell envelope</location>
    </subcellularLocation>
</comment>
<dbReference type="Pfam" id="PF13905">
    <property type="entry name" value="Thioredoxin_8"/>
    <property type="match status" value="1"/>
</dbReference>
<feature type="domain" description="Thioredoxin" evidence="6">
    <location>
        <begin position="343"/>
        <end position="490"/>
    </location>
</feature>
<dbReference type="AlphaFoldDB" id="A0A1G7GHJ8"/>
<organism evidence="7 8">
    <name type="scientific">Mucilaginibacter pineti</name>
    <dbReference type="NCBI Taxonomy" id="1391627"/>
    <lineage>
        <taxon>Bacteria</taxon>
        <taxon>Pseudomonadati</taxon>
        <taxon>Bacteroidota</taxon>
        <taxon>Sphingobacteriia</taxon>
        <taxon>Sphingobacteriales</taxon>
        <taxon>Sphingobacteriaceae</taxon>
        <taxon>Mucilaginibacter</taxon>
    </lineage>
</organism>
<dbReference type="RefSeq" id="WP_091152048.1">
    <property type="nucleotide sequence ID" value="NZ_FNAI01000010.1"/>
</dbReference>
<dbReference type="OrthoDB" id="9815205at2"/>
<reference evidence="7 8" key="1">
    <citation type="submission" date="2016-10" db="EMBL/GenBank/DDBJ databases">
        <authorList>
            <person name="de Groot N.N."/>
        </authorList>
    </citation>
    <scope>NUCLEOTIDE SEQUENCE [LARGE SCALE GENOMIC DNA]</scope>
    <source>
        <strain evidence="7 8">47C3B</strain>
    </source>
</reference>
<feature type="chain" id="PRO_5011574475" evidence="5">
    <location>
        <begin position="29"/>
        <end position="494"/>
    </location>
</feature>
<keyword evidence="4" id="KW-0676">Redox-active center</keyword>
<keyword evidence="5" id="KW-0732">Signal</keyword>
<keyword evidence="7" id="KW-0413">Isomerase</keyword>
<keyword evidence="2" id="KW-0201">Cytochrome c-type biogenesis</keyword>
<dbReference type="STRING" id="1391627.SAMN05216464_110147"/>
<dbReference type="Proteomes" id="UP000199072">
    <property type="component" value="Unassembled WGS sequence"/>
</dbReference>
<dbReference type="PANTHER" id="PTHR42852:SF6">
    <property type="entry name" value="THIOL:DISULFIDE INTERCHANGE PROTEIN DSBE"/>
    <property type="match status" value="1"/>
</dbReference>
<dbReference type="CDD" id="cd02966">
    <property type="entry name" value="TlpA_like_family"/>
    <property type="match status" value="1"/>
</dbReference>
<keyword evidence="3" id="KW-1015">Disulfide bond</keyword>
<dbReference type="PANTHER" id="PTHR42852">
    <property type="entry name" value="THIOL:DISULFIDE INTERCHANGE PROTEIN DSBE"/>
    <property type="match status" value="1"/>
</dbReference>
<dbReference type="InterPro" id="IPR013766">
    <property type="entry name" value="Thioredoxin_domain"/>
</dbReference>
<evidence type="ECO:0000313" key="8">
    <source>
        <dbReference type="Proteomes" id="UP000199072"/>
    </source>
</evidence>
<dbReference type="PROSITE" id="PS51352">
    <property type="entry name" value="THIOREDOXIN_2"/>
    <property type="match status" value="1"/>
</dbReference>
<accession>A0A1G7GHJ8</accession>
<dbReference type="GO" id="GO:0016853">
    <property type="term" value="F:isomerase activity"/>
    <property type="evidence" value="ECO:0007669"/>
    <property type="project" value="UniProtKB-KW"/>
</dbReference>
<dbReference type="GO" id="GO:0030313">
    <property type="term" value="C:cell envelope"/>
    <property type="evidence" value="ECO:0007669"/>
    <property type="project" value="UniProtKB-SubCell"/>
</dbReference>
<evidence type="ECO:0000256" key="5">
    <source>
        <dbReference type="SAM" id="SignalP"/>
    </source>
</evidence>
<dbReference type="InterPro" id="IPR036249">
    <property type="entry name" value="Thioredoxin-like_sf"/>
</dbReference>
<feature type="signal peptide" evidence="5">
    <location>
        <begin position="1"/>
        <end position="28"/>
    </location>
</feature>
<name>A0A1G7GHJ8_9SPHI</name>
<dbReference type="PROSITE" id="PS00194">
    <property type="entry name" value="THIOREDOXIN_1"/>
    <property type="match status" value="1"/>
</dbReference>
<gene>
    <name evidence="7" type="ORF">SAMN05216464_110147</name>
</gene>
<dbReference type="InterPro" id="IPR012336">
    <property type="entry name" value="Thioredoxin-like_fold"/>
</dbReference>
<proteinExistence type="predicted"/>
<dbReference type="Gene3D" id="3.40.30.10">
    <property type="entry name" value="Glutaredoxin"/>
    <property type="match status" value="1"/>
</dbReference>
<dbReference type="EMBL" id="FNAI01000010">
    <property type="protein sequence ID" value="SDE87571.1"/>
    <property type="molecule type" value="Genomic_DNA"/>
</dbReference>